<protein>
    <submittedName>
        <fullName evidence="1">Uncharacterized protein</fullName>
    </submittedName>
</protein>
<reference evidence="1 2" key="1">
    <citation type="submission" date="2019-12" db="EMBL/GenBank/DDBJ databases">
        <authorList>
            <person name="Lee S.D."/>
        </authorList>
    </citation>
    <scope>NUCLEOTIDE SEQUENCE [LARGE SCALE GENOMIC DNA]</scope>
    <source>
        <strain evidence="1 2">GH3-10</strain>
    </source>
</reference>
<evidence type="ECO:0000313" key="1">
    <source>
        <dbReference type="EMBL" id="MWV29326.1"/>
    </source>
</evidence>
<reference evidence="1 2" key="2">
    <citation type="submission" date="2020-02" db="EMBL/GenBank/DDBJ databases">
        <title>Erythrobacter dongmakensis sp. nov., isolated from a tidal mudflat.</title>
        <authorList>
            <person name="Kim I.S."/>
        </authorList>
    </citation>
    <scope>NUCLEOTIDE SEQUENCE [LARGE SCALE GENOMIC DNA]</scope>
    <source>
        <strain evidence="1 2">GH3-10</strain>
    </source>
</reference>
<organism evidence="1 2">
    <name type="scientific">Aurantiacibacter rhizosphaerae</name>
    <dbReference type="NCBI Taxonomy" id="2691582"/>
    <lineage>
        <taxon>Bacteria</taxon>
        <taxon>Pseudomonadati</taxon>
        <taxon>Pseudomonadota</taxon>
        <taxon>Alphaproteobacteria</taxon>
        <taxon>Sphingomonadales</taxon>
        <taxon>Erythrobacteraceae</taxon>
        <taxon>Aurantiacibacter</taxon>
    </lineage>
</organism>
<comment type="caution">
    <text evidence="1">The sequence shown here is derived from an EMBL/GenBank/DDBJ whole genome shotgun (WGS) entry which is preliminary data.</text>
</comment>
<gene>
    <name evidence="1" type="ORF">GRF63_15590</name>
</gene>
<keyword evidence="2" id="KW-1185">Reference proteome</keyword>
<evidence type="ECO:0000313" key="2">
    <source>
        <dbReference type="Proteomes" id="UP000461409"/>
    </source>
</evidence>
<accession>A0A844XH34</accession>
<dbReference type="EMBL" id="WUBR01000004">
    <property type="protein sequence ID" value="MWV29326.1"/>
    <property type="molecule type" value="Genomic_DNA"/>
</dbReference>
<sequence>MRRSLVLTTESARHPFRASLPPHALARANEVEPMAPWRKRIALGLSRHDLESVAATYAAGFIATITFFA</sequence>
<dbReference type="Proteomes" id="UP000461409">
    <property type="component" value="Unassembled WGS sequence"/>
</dbReference>
<dbReference type="AlphaFoldDB" id="A0A844XH34"/>
<name>A0A844XH34_9SPHN</name>
<proteinExistence type="predicted"/>
<dbReference type="RefSeq" id="WP_160486995.1">
    <property type="nucleotide sequence ID" value="NZ_WUBR01000004.1"/>
</dbReference>